<keyword evidence="1" id="KW-0812">Transmembrane</keyword>
<protein>
    <submittedName>
        <fullName evidence="2">Uncharacterized protein</fullName>
    </submittedName>
</protein>
<feature type="transmembrane region" description="Helical" evidence="1">
    <location>
        <begin position="79"/>
        <end position="101"/>
    </location>
</feature>
<organism evidence="2 3">
    <name type="scientific">Thanatephorus cucumeris (strain AG1-IB / isolate 7/3/14)</name>
    <name type="common">Lettuce bottom rot fungus</name>
    <name type="synonym">Rhizoctonia solani</name>
    <dbReference type="NCBI Taxonomy" id="1108050"/>
    <lineage>
        <taxon>Eukaryota</taxon>
        <taxon>Fungi</taxon>
        <taxon>Dikarya</taxon>
        <taxon>Basidiomycota</taxon>
        <taxon>Agaricomycotina</taxon>
        <taxon>Agaricomycetes</taxon>
        <taxon>Cantharellales</taxon>
        <taxon>Ceratobasidiaceae</taxon>
        <taxon>Rhizoctonia</taxon>
        <taxon>Rhizoctonia solani AG-1</taxon>
    </lineage>
</organism>
<reference evidence="2 3" key="1">
    <citation type="submission" date="2014-11" db="EMBL/GenBank/DDBJ databases">
        <authorList>
            <person name="Wibberg Daniel"/>
        </authorList>
    </citation>
    <scope>NUCLEOTIDE SEQUENCE [LARGE SCALE GENOMIC DNA]</scope>
    <source>
        <strain evidence="2">Rhizoctonia solani AG1-IB 7/3/14</strain>
    </source>
</reference>
<proteinExistence type="predicted"/>
<evidence type="ECO:0000313" key="2">
    <source>
        <dbReference type="EMBL" id="CEL53743.1"/>
    </source>
</evidence>
<keyword evidence="3" id="KW-1185">Reference proteome</keyword>
<dbReference type="Proteomes" id="UP000059188">
    <property type="component" value="Unassembled WGS sequence"/>
</dbReference>
<dbReference type="OrthoDB" id="3166422at2759"/>
<evidence type="ECO:0000313" key="3">
    <source>
        <dbReference type="Proteomes" id="UP000059188"/>
    </source>
</evidence>
<dbReference type="EMBL" id="LN679234">
    <property type="protein sequence ID" value="CEL53743.1"/>
    <property type="molecule type" value="Genomic_DNA"/>
</dbReference>
<sequence length="319" mass="34662">MFLVSNHQDRVESYGITGLTYFTRAKSRGTGTVRPLAVILSLPVSFMLWGMLWFIFAVASCAYKFPRGDETDPFPVTAVRATSLVFLCVLAAIGVTLLWFYSGIWRTLTPFPVEQRAESQSTTAHMVAAQGGNPPMMYSGDHSWLEPVSVPRSQLTAVDTAKPSQVPEINAQTLPTGPVARVDIPHFGQVSHAVPMNHTAANARLQPPISILTALSLLPSYPPPPLLPTASSIKSPGSKLILNLSDQQAWLSAIHNQPSYDQMLIDIRREAEKHGGVQDILVPQYGSLAQVQIMFDSQAAAASAFKTFQDSGLLGHQVL</sequence>
<feature type="transmembrane region" description="Helical" evidence="1">
    <location>
        <begin position="36"/>
        <end position="59"/>
    </location>
</feature>
<keyword evidence="1" id="KW-1133">Transmembrane helix</keyword>
<accession>A0A0B7FC06</accession>
<gene>
    <name evidence="2" type="ORF">RSOLAG1IB_11479</name>
</gene>
<evidence type="ECO:0000256" key="1">
    <source>
        <dbReference type="SAM" id="Phobius"/>
    </source>
</evidence>
<name>A0A0B7FC06_THACB</name>
<dbReference type="AlphaFoldDB" id="A0A0B7FC06"/>
<keyword evidence="1" id="KW-0472">Membrane</keyword>